<dbReference type="GO" id="GO:0015628">
    <property type="term" value="P:protein secretion by the type II secretion system"/>
    <property type="evidence" value="ECO:0007669"/>
    <property type="project" value="InterPro"/>
</dbReference>
<protein>
    <recommendedName>
        <fullName evidence="3">Type II secretion system core protein G</fullName>
    </recommendedName>
</protein>
<dbReference type="AlphaFoldDB" id="A0A9X4MG83"/>
<dbReference type="Pfam" id="PF08334">
    <property type="entry name" value="T2SSG"/>
    <property type="match status" value="1"/>
</dbReference>
<comment type="subcellular location">
    <subcellularLocation>
        <location evidence="1">Cell inner membrane</location>
        <topology evidence="1">Single-pass membrane protein</topology>
    </subcellularLocation>
</comment>
<evidence type="ECO:0000259" key="11">
    <source>
        <dbReference type="Pfam" id="PF08334"/>
    </source>
</evidence>
<evidence type="ECO:0000256" key="6">
    <source>
        <dbReference type="ARBA" id="ARBA00022519"/>
    </source>
</evidence>
<feature type="region of interest" description="Disordered" evidence="10">
    <location>
        <begin position="118"/>
        <end position="140"/>
    </location>
</feature>
<evidence type="ECO:0000256" key="8">
    <source>
        <dbReference type="ARBA" id="ARBA00022989"/>
    </source>
</evidence>
<proteinExistence type="inferred from homology"/>
<keyword evidence="9" id="KW-0472">Membrane</keyword>
<dbReference type="InterPro" id="IPR010054">
    <property type="entry name" value="Type2_sec_GspG"/>
</dbReference>
<comment type="caution">
    <text evidence="12">The sequence shown here is derived from an EMBL/GenBank/DDBJ whole genome shotgun (WGS) entry which is preliminary data.</text>
</comment>
<dbReference type="NCBIfam" id="TIGR01710">
    <property type="entry name" value="typeII_sec_gspG"/>
    <property type="match status" value="1"/>
</dbReference>
<evidence type="ECO:0000256" key="7">
    <source>
        <dbReference type="ARBA" id="ARBA00022692"/>
    </source>
</evidence>
<keyword evidence="6" id="KW-0997">Cell inner membrane</keyword>
<reference evidence="12" key="1">
    <citation type="journal article" date="2022" name="bioRxiv">
        <title>Thiovibrio frasassiensisgen. nov., sp. nov., an autotrophic, elemental sulfur disproportionating bacterium isolated from sulfidic karst sediment, and proposal of Thiovibrionaceae fam. nov.</title>
        <authorList>
            <person name="Aronson H."/>
            <person name="Thomas C."/>
            <person name="Bhattacharyya M."/>
            <person name="Eckstein S."/>
            <person name="Jensen S."/>
            <person name="Barco R."/>
            <person name="Macalady J."/>
            <person name="Amend J."/>
        </authorList>
    </citation>
    <scope>NUCLEOTIDE SEQUENCE</scope>
    <source>
        <strain evidence="12">RS19-109</strain>
    </source>
</reference>
<keyword evidence="7" id="KW-0812">Transmembrane</keyword>
<comment type="similarity">
    <text evidence="2">Belongs to the GSP G family.</text>
</comment>
<gene>
    <name evidence="12" type="primary">gspG</name>
    <name evidence="12" type="ORF">OLX77_03890</name>
</gene>
<dbReference type="NCBIfam" id="TIGR02532">
    <property type="entry name" value="IV_pilin_GFxxxE"/>
    <property type="match status" value="1"/>
</dbReference>
<evidence type="ECO:0000256" key="3">
    <source>
        <dbReference type="ARBA" id="ARBA00020042"/>
    </source>
</evidence>
<evidence type="ECO:0000256" key="1">
    <source>
        <dbReference type="ARBA" id="ARBA00004377"/>
    </source>
</evidence>
<evidence type="ECO:0000313" key="12">
    <source>
        <dbReference type="EMBL" id="MDG4475300.1"/>
    </source>
</evidence>
<keyword evidence="8" id="KW-1133">Transmembrane helix</keyword>
<dbReference type="RefSeq" id="WP_307632275.1">
    <property type="nucleotide sequence ID" value="NZ_JAPHEH010000001.1"/>
</dbReference>
<evidence type="ECO:0000313" key="13">
    <source>
        <dbReference type="Proteomes" id="UP001154240"/>
    </source>
</evidence>
<reference evidence="12" key="2">
    <citation type="submission" date="2022-10" db="EMBL/GenBank/DDBJ databases">
        <authorList>
            <person name="Aronson H.S."/>
        </authorList>
    </citation>
    <scope>NUCLEOTIDE SEQUENCE</scope>
    <source>
        <strain evidence="12">RS19-109</strain>
    </source>
</reference>
<accession>A0A9X4MG83</accession>
<evidence type="ECO:0000256" key="5">
    <source>
        <dbReference type="ARBA" id="ARBA00022481"/>
    </source>
</evidence>
<dbReference type="InterPro" id="IPR012902">
    <property type="entry name" value="N_methyl_site"/>
</dbReference>
<dbReference type="PANTHER" id="PTHR30093:SF45">
    <property type="entry name" value="TYPE II SECRETION SYSTEM CORE PROTEIN G"/>
    <property type="match status" value="1"/>
</dbReference>
<feature type="domain" description="Type II secretion system protein GspG C-terminal" evidence="11">
    <location>
        <begin position="35"/>
        <end position="139"/>
    </location>
</feature>
<dbReference type="PRINTS" id="PR00813">
    <property type="entry name" value="BCTERIALGSPG"/>
</dbReference>
<name>A0A9X4MG83_9BACT</name>
<dbReference type="SUPFAM" id="SSF54523">
    <property type="entry name" value="Pili subunits"/>
    <property type="match status" value="1"/>
</dbReference>
<sequence length="140" mass="15561">MKQRKLRKQSGFSLMELLIILIILGLLASLVGPKFFGTQGKAHQKTAKTQIEMLMAAMAAFRHDVGRYPTQQEGLAALAADPGVKKWDGAYLKRAVPNDPWGNPYRYRNPGEHGAVDIYSYGRDNQPGGEKENTDIGSWE</sequence>
<evidence type="ECO:0000256" key="10">
    <source>
        <dbReference type="SAM" id="MobiDB-lite"/>
    </source>
</evidence>
<dbReference type="Pfam" id="PF07963">
    <property type="entry name" value="N_methyl"/>
    <property type="match status" value="1"/>
</dbReference>
<evidence type="ECO:0000256" key="4">
    <source>
        <dbReference type="ARBA" id="ARBA00022475"/>
    </source>
</evidence>
<dbReference type="InterPro" id="IPR045584">
    <property type="entry name" value="Pilin-like"/>
</dbReference>
<dbReference type="InterPro" id="IPR013545">
    <property type="entry name" value="T2SS_protein-GspG_C"/>
</dbReference>
<organism evidence="12 13">
    <name type="scientific">Thiovibrio frasassiensis</name>
    <dbReference type="NCBI Taxonomy" id="2984131"/>
    <lineage>
        <taxon>Bacteria</taxon>
        <taxon>Pseudomonadati</taxon>
        <taxon>Thermodesulfobacteriota</taxon>
        <taxon>Desulfobulbia</taxon>
        <taxon>Desulfobulbales</taxon>
        <taxon>Thiovibrionaceae</taxon>
        <taxon>Thiovibrio</taxon>
    </lineage>
</organism>
<dbReference type="PANTHER" id="PTHR30093">
    <property type="entry name" value="GENERAL SECRETION PATHWAY PROTEIN G"/>
    <property type="match status" value="1"/>
</dbReference>
<evidence type="ECO:0000256" key="9">
    <source>
        <dbReference type="ARBA" id="ARBA00023136"/>
    </source>
</evidence>
<keyword evidence="13" id="KW-1185">Reference proteome</keyword>
<keyword evidence="5" id="KW-0488">Methylation</keyword>
<dbReference type="Gene3D" id="3.30.700.10">
    <property type="entry name" value="Glycoprotein, Type 4 Pilin"/>
    <property type="match status" value="1"/>
</dbReference>
<dbReference type="InterPro" id="IPR000983">
    <property type="entry name" value="Bac_GSPG_pilin"/>
</dbReference>
<dbReference type="EMBL" id="JAPHEH010000001">
    <property type="protein sequence ID" value="MDG4475300.1"/>
    <property type="molecule type" value="Genomic_DNA"/>
</dbReference>
<dbReference type="GO" id="GO:0005886">
    <property type="term" value="C:plasma membrane"/>
    <property type="evidence" value="ECO:0007669"/>
    <property type="project" value="UniProtKB-SubCell"/>
</dbReference>
<dbReference type="GO" id="GO:0015627">
    <property type="term" value="C:type II protein secretion system complex"/>
    <property type="evidence" value="ECO:0007669"/>
    <property type="project" value="InterPro"/>
</dbReference>
<evidence type="ECO:0000256" key="2">
    <source>
        <dbReference type="ARBA" id="ARBA00009984"/>
    </source>
</evidence>
<dbReference type="Proteomes" id="UP001154240">
    <property type="component" value="Unassembled WGS sequence"/>
</dbReference>
<keyword evidence="4" id="KW-1003">Cell membrane</keyword>